<feature type="transmembrane region" description="Helical" evidence="5">
    <location>
        <begin position="132"/>
        <end position="153"/>
    </location>
</feature>
<evidence type="ECO:0000256" key="1">
    <source>
        <dbReference type="ARBA" id="ARBA00004141"/>
    </source>
</evidence>
<feature type="transmembrane region" description="Helical" evidence="5">
    <location>
        <begin position="375"/>
        <end position="403"/>
    </location>
</feature>
<evidence type="ECO:0000256" key="4">
    <source>
        <dbReference type="ARBA" id="ARBA00023136"/>
    </source>
</evidence>
<feature type="transmembrane region" description="Helical" evidence="5">
    <location>
        <begin position="273"/>
        <end position="293"/>
    </location>
</feature>
<dbReference type="InterPro" id="IPR004841">
    <property type="entry name" value="AA-permease/SLC12A_dom"/>
</dbReference>
<evidence type="ECO:0000256" key="5">
    <source>
        <dbReference type="SAM" id="Phobius"/>
    </source>
</evidence>
<evidence type="ECO:0000256" key="2">
    <source>
        <dbReference type="ARBA" id="ARBA00022692"/>
    </source>
</evidence>
<dbReference type="GO" id="GO:0016020">
    <property type="term" value="C:membrane"/>
    <property type="evidence" value="ECO:0007669"/>
    <property type="project" value="UniProtKB-SubCell"/>
</dbReference>
<feature type="transmembrane region" description="Helical" evidence="5">
    <location>
        <begin position="80"/>
        <end position="98"/>
    </location>
</feature>
<feature type="transmembrane region" description="Helical" evidence="5">
    <location>
        <begin position="449"/>
        <end position="471"/>
    </location>
</feature>
<dbReference type="PANTHER" id="PTHR43341:SF4">
    <property type="entry name" value="ARGININE PERMEASE CAN1-RELATED"/>
    <property type="match status" value="1"/>
</dbReference>
<keyword evidence="3 5" id="KW-1133">Transmembrane helix</keyword>
<name>A0A9N8J9F6_9PEZI</name>
<gene>
    <name evidence="7" type="ORF">AWRI4619_LOCUS2207</name>
</gene>
<evidence type="ECO:0000256" key="3">
    <source>
        <dbReference type="ARBA" id="ARBA00022989"/>
    </source>
</evidence>
<evidence type="ECO:0000313" key="8">
    <source>
        <dbReference type="Proteomes" id="UP000716446"/>
    </source>
</evidence>
<feature type="domain" description="Amino acid permease/ SLC12A" evidence="6">
    <location>
        <begin position="51"/>
        <end position="510"/>
    </location>
</feature>
<dbReference type="EMBL" id="CAIJEN010000002">
    <property type="protein sequence ID" value="CAD0083640.1"/>
    <property type="molecule type" value="Genomic_DNA"/>
</dbReference>
<feature type="transmembrane region" description="Helical" evidence="5">
    <location>
        <begin position="191"/>
        <end position="211"/>
    </location>
</feature>
<proteinExistence type="predicted"/>
<reference evidence="7" key="1">
    <citation type="submission" date="2020-06" db="EMBL/GenBank/DDBJ databases">
        <authorList>
            <person name="Onetto C."/>
        </authorList>
    </citation>
    <scope>NUCLEOTIDE SEQUENCE</scope>
</reference>
<dbReference type="InterPro" id="IPR050524">
    <property type="entry name" value="APC_YAT"/>
</dbReference>
<feature type="transmembrane region" description="Helical" evidence="5">
    <location>
        <begin position="483"/>
        <end position="503"/>
    </location>
</feature>
<evidence type="ECO:0000259" key="6">
    <source>
        <dbReference type="Pfam" id="PF00324"/>
    </source>
</evidence>
<keyword evidence="8" id="KW-1185">Reference proteome</keyword>
<dbReference type="Gene3D" id="1.20.1740.10">
    <property type="entry name" value="Amino acid/polyamine transporter I"/>
    <property type="match status" value="1"/>
</dbReference>
<accession>A0A9N8J9F6</accession>
<comment type="subcellular location">
    <subcellularLocation>
        <location evidence="1">Membrane</location>
        <topology evidence="1">Multi-pass membrane protein</topology>
    </subcellularLocation>
</comment>
<organism evidence="7 8">
    <name type="scientific">Aureobasidium vineae</name>
    <dbReference type="NCBI Taxonomy" id="2773715"/>
    <lineage>
        <taxon>Eukaryota</taxon>
        <taxon>Fungi</taxon>
        <taxon>Dikarya</taxon>
        <taxon>Ascomycota</taxon>
        <taxon>Pezizomycotina</taxon>
        <taxon>Dothideomycetes</taxon>
        <taxon>Dothideomycetidae</taxon>
        <taxon>Dothideales</taxon>
        <taxon>Saccotheciaceae</taxon>
        <taxon>Aureobasidium</taxon>
    </lineage>
</organism>
<dbReference type="PANTHER" id="PTHR43341">
    <property type="entry name" value="AMINO ACID PERMEASE"/>
    <property type="match status" value="1"/>
</dbReference>
<feature type="transmembrane region" description="Helical" evidence="5">
    <location>
        <begin position="232"/>
        <end position="253"/>
    </location>
</feature>
<dbReference type="PIRSF" id="PIRSF006060">
    <property type="entry name" value="AA_transporter"/>
    <property type="match status" value="1"/>
</dbReference>
<feature type="transmembrane region" description="Helical" evidence="5">
    <location>
        <begin position="160"/>
        <end position="185"/>
    </location>
</feature>
<dbReference type="Pfam" id="PF00324">
    <property type="entry name" value="AA_permease"/>
    <property type="match status" value="1"/>
</dbReference>
<dbReference type="Proteomes" id="UP000716446">
    <property type="component" value="Unassembled WGS sequence"/>
</dbReference>
<keyword evidence="2 5" id="KW-0812">Transmembrane</keyword>
<comment type="caution">
    <text evidence="7">The sequence shown here is derived from an EMBL/GenBank/DDBJ whole genome shotgun (WGS) entry which is preliminary data.</text>
</comment>
<keyword evidence="4 5" id="KW-0472">Membrane</keyword>
<feature type="transmembrane region" description="Helical" evidence="5">
    <location>
        <begin position="326"/>
        <end position="347"/>
    </location>
</feature>
<protein>
    <recommendedName>
        <fullName evidence="6">Amino acid permease/ SLC12A domain-containing protein</fullName>
    </recommendedName>
</protein>
<dbReference type="GO" id="GO:0015171">
    <property type="term" value="F:amino acid transmembrane transporter activity"/>
    <property type="evidence" value="ECO:0007669"/>
    <property type="project" value="TreeGrafter"/>
</dbReference>
<dbReference type="AlphaFoldDB" id="A0A9N8J9F6"/>
<sequence length="550" mass="59902">MTMDTEKEMMTKTGHPSLEPVISCAQGDVYEAKVRDERNGEFKRSFSQRQVHIISLGSNIGSGIFIGTGKALHVGGPGNMLLAYLIVCSLVWAVLQTLSEMTIAFPTSGNFIDYADRWVDPSLAFGAGLAEWLGWTAIVAAEAVFFTILVKFWSGDHVPFAVLLTIFLIVVLVIFLLPNTVFAWFEYVTSLIKIFLFLIIITASIAVLCGAGPQGYVHDASNYTVRAAFKNGFSGFAQCAMLACWAVGDQIFIGVLAGEAQSPRMSMGHATKLVPYRVIGMYMISVTLVTFLVPSDSDKLLGGSGVTASPFVLGLVDSGIKGLPDLLNAGMICGVLAIAAESIYLASRMLRSMGHQKLIPEWFAQVDGKGRPRRALLITSLVAVVLTYMACSSGGTVALNWFINITSSSFFSNWLIVGFTSFRFNAAIKAQASKVLSDPFAWKSSKWPMAPVWLLTGSIMLLACCLFAAILPSAGASFSVANFFSYMLGVIIIFGGTGVYKLVMRTKVREPAKADLLTGRHYLSEEEIVELETYYALSKWARFKTYVQLW</sequence>
<evidence type="ECO:0000313" key="7">
    <source>
        <dbReference type="EMBL" id="CAD0083640.1"/>
    </source>
</evidence>